<dbReference type="EMBL" id="BARU01029814">
    <property type="protein sequence ID" value="GAH71303.1"/>
    <property type="molecule type" value="Genomic_DNA"/>
</dbReference>
<evidence type="ECO:0000313" key="2">
    <source>
        <dbReference type="EMBL" id="GAH71303.1"/>
    </source>
</evidence>
<dbReference type="InterPro" id="IPR019546">
    <property type="entry name" value="TAT_signal_bac_arc"/>
</dbReference>
<evidence type="ECO:0000256" key="1">
    <source>
        <dbReference type="SAM" id="Phobius"/>
    </source>
</evidence>
<keyword evidence="1" id="KW-1133">Transmembrane helix</keyword>
<evidence type="ECO:0008006" key="3">
    <source>
        <dbReference type="Google" id="ProtNLM"/>
    </source>
</evidence>
<keyword evidence="1" id="KW-0812">Transmembrane</keyword>
<proteinExistence type="predicted"/>
<reference evidence="2" key="1">
    <citation type="journal article" date="2014" name="Front. Microbiol.">
        <title>High frequency of phylogenetically diverse reductive dehalogenase-homologous genes in deep subseafloor sedimentary metagenomes.</title>
        <authorList>
            <person name="Kawai M."/>
            <person name="Futagami T."/>
            <person name="Toyoda A."/>
            <person name="Takaki Y."/>
            <person name="Nishi S."/>
            <person name="Hori S."/>
            <person name="Arai W."/>
            <person name="Tsubouchi T."/>
            <person name="Morono Y."/>
            <person name="Uchiyama I."/>
            <person name="Ito T."/>
            <person name="Fujiyama A."/>
            <person name="Inagaki F."/>
            <person name="Takami H."/>
        </authorList>
    </citation>
    <scope>NUCLEOTIDE SEQUENCE</scope>
    <source>
        <strain evidence="2">Expedition CK06-06</strain>
    </source>
</reference>
<organism evidence="2">
    <name type="scientific">marine sediment metagenome</name>
    <dbReference type="NCBI Taxonomy" id="412755"/>
    <lineage>
        <taxon>unclassified sequences</taxon>
        <taxon>metagenomes</taxon>
        <taxon>ecological metagenomes</taxon>
    </lineage>
</organism>
<protein>
    <recommendedName>
        <fullName evidence="3">Twin-arginine translocation signal domain-containing protein</fullName>
    </recommendedName>
</protein>
<keyword evidence="1" id="KW-0472">Membrane</keyword>
<dbReference type="NCBIfam" id="TIGR01409">
    <property type="entry name" value="TAT_signal_seq"/>
    <property type="match status" value="1"/>
</dbReference>
<dbReference type="AlphaFoldDB" id="X1JND1"/>
<name>X1JND1_9ZZZZ</name>
<dbReference type="PROSITE" id="PS51318">
    <property type="entry name" value="TAT"/>
    <property type="match status" value="1"/>
</dbReference>
<dbReference type="InterPro" id="IPR006311">
    <property type="entry name" value="TAT_signal"/>
</dbReference>
<comment type="caution">
    <text evidence="2">The sequence shown here is derived from an EMBL/GenBank/DDBJ whole genome shotgun (WGS) entry which is preliminary data.</text>
</comment>
<sequence>MSNKSNISRRQFLGKAAGTAVGVIGFPYIIQSSALGRAGGTAASDRITLGFIGT</sequence>
<gene>
    <name evidence="2" type="ORF">S03H2_47383</name>
</gene>
<feature type="non-terminal residue" evidence="2">
    <location>
        <position position="54"/>
    </location>
</feature>
<accession>X1JND1</accession>
<feature type="transmembrane region" description="Helical" evidence="1">
    <location>
        <begin position="12"/>
        <end position="30"/>
    </location>
</feature>